<evidence type="ECO:0000256" key="4">
    <source>
        <dbReference type="ARBA" id="ARBA00022679"/>
    </source>
</evidence>
<evidence type="ECO:0000256" key="10">
    <source>
        <dbReference type="SAM" id="MobiDB-lite"/>
    </source>
</evidence>
<protein>
    <recommendedName>
        <fullName evidence="2 9">DNA-directed RNA polymerase</fullName>
        <ecNumber evidence="2 9">2.7.7.6</ecNumber>
    </recommendedName>
</protein>
<evidence type="ECO:0000313" key="13">
    <source>
        <dbReference type="Proteomes" id="UP000002630"/>
    </source>
</evidence>
<feature type="compositionally biased region" description="Polar residues" evidence="10">
    <location>
        <begin position="209"/>
        <end position="220"/>
    </location>
</feature>
<keyword evidence="6" id="KW-0809">Transit peptide</keyword>
<evidence type="ECO:0000313" key="12">
    <source>
        <dbReference type="EMBL" id="CBJ30655.1"/>
    </source>
</evidence>
<evidence type="ECO:0000256" key="3">
    <source>
        <dbReference type="ARBA" id="ARBA00022478"/>
    </source>
</evidence>
<dbReference type="OrthoDB" id="276422at2759"/>
<dbReference type="InterPro" id="IPR002092">
    <property type="entry name" value="DNA-dir_Rpol_phage-type"/>
</dbReference>
<evidence type="ECO:0000256" key="9">
    <source>
        <dbReference type="RuleBase" id="RU003805"/>
    </source>
</evidence>
<dbReference type="GO" id="GO:0034245">
    <property type="term" value="C:mitochondrial DNA-directed RNA polymerase complex"/>
    <property type="evidence" value="ECO:0007669"/>
    <property type="project" value="TreeGrafter"/>
</dbReference>
<feature type="region of interest" description="Disordered" evidence="10">
    <location>
        <begin position="27"/>
        <end position="58"/>
    </location>
</feature>
<dbReference type="InterPro" id="IPR029262">
    <property type="entry name" value="RPOL_N"/>
</dbReference>
<dbReference type="InterPro" id="IPR043502">
    <property type="entry name" value="DNA/RNA_pol_sf"/>
</dbReference>
<dbReference type="PANTHER" id="PTHR10102:SF0">
    <property type="entry name" value="DNA-DIRECTED RNA POLYMERASE, MITOCHONDRIAL"/>
    <property type="match status" value="1"/>
</dbReference>
<evidence type="ECO:0000256" key="2">
    <source>
        <dbReference type="ARBA" id="ARBA00012418"/>
    </source>
</evidence>
<keyword evidence="13" id="KW-1185">Reference proteome</keyword>
<evidence type="ECO:0000256" key="6">
    <source>
        <dbReference type="ARBA" id="ARBA00022946"/>
    </source>
</evidence>
<dbReference type="Proteomes" id="UP000002630">
    <property type="component" value="Linkage Group LG19"/>
</dbReference>
<evidence type="ECO:0000259" key="11">
    <source>
        <dbReference type="SMART" id="SM01311"/>
    </source>
</evidence>
<evidence type="ECO:0000256" key="7">
    <source>
        <dbReference type="ARBA" id="ARBA00023163"/>
    </source>
</evidence>
<keyword evidence="5 9" id="KW-0548">Nucleotidyltransferase</keyword>
<dbReference type="OMA" id="DPPWIAS"/>
<dbReference type="GO" id="GO:0003899">
    <property type="term" value="F:DNA-directed RNA polymerase activity"/>
    <property type="evidence" value="ECO:0007669"/>
    <property type="project" value="UniProtKB-EC"/>
</dbReference>
<dbReference type="Gene3D" id="1.10.1320.10">
    <property type="entry name" value="DNA-directed RNA polymerase, N-terminal domain"/>
    <property type="match status" value="1"/>
</dbReference>
<dbReference type="AlphaFoldDB" id="D7FQU5"/>
<dbReference type="Gene3D" id="1.10.150.20">
    <property type="entry name" value="5' to 3' exonuclease, C-terminal subdomain"/>
    <property type="match status" value="1"/>
</dbReference>
<reference evidence="12 13" key="1">
    <citation type="journal article" date="2010" name="Nature">
        <title>The Ectocarpus genome and the independent evolution of multicellularity in brown algae.</title>
        <authorList>
            <person name="Cock J.M."/>
            <person name="Sterck L."/>
            <person name="Rouze P."/>
            <person name="Scornet D."/>
            <person name="Allen A.E."/>
            <person name="Amoutzias G."/>
            <person name="Anthouard V."/>
            <person name="Artiguenave F."/>
            <person name="Aury J.M."/>
            <person name="Badger J.H."/>
            <person name="Beszteri B."/>
            <person name="Billiau K."/>
            <person name="Bonnet E."/>
            <person name="Bothwell J.H."/>
            <person name="Bowler C."/>
            <person name="Boyen C."/>
            <person name="Brownlee C."/>
            <person name="Carrano C.J."/>
            <person name="Charrier B."/>
            <person name="Cho G.Y."/>
            <person name="Coelho S.M."/>
            <person name="Collen J."/>
            <person name="Corre E."/>
            <person name="Da Silva C."/>
            <person name="Delage L."/>
            <person name="Delaroque N."/>
            <person name="Dittami S.M."/>
            <person name="Doulbeau S."/>
            <person name="Elias M."/>
            <person name="Farnham G."/>
            <person name="Gachon C.M."/>
            <person name="Gschloessl B."/>
            <person name="Heesch S."/>
            <person name="Jabbari K."/>
            <person name="Jubin C."/>
            <person name="Kawai H."/>
            <person name="Kimura K."/>
            <person name="Kloareg B."/>
            <person name="Kupper F.C."/>
            <person name="Lang D."/>
            <person name="Le Bail A."/>
            <person name="Leblanc C."/>
            <person name="Lerouge P."/>
            <person name="Lohr M."/>
            <person name="Lopez P.J."/>
            <person name="Martens C."/>
            <person name="Maumus F."/>
            <person name="Michel G."/>
            <person name="Miranda-Saavedra D."/>
            <person name="Morales J."/>
            <person name="Moreau H."/>
            <person name="Motomura T."/>
            <person name="Nagasato C."/>
            <person name="Napoli C.A."/>
            <person name="Nelson D.R."/>
            <person name="Nyvall-Collen P."/>
            <person name="Peters A.F."/>
            <person name="Pommier C."/>
            <person name="Potin P."/>
            <person name="Poulain J."/>
            <person name="Quesneville H."/>
            <person name="Read B."/>
            <person name="Rensing S.A."/>
            <person name="Ritter A."/>
            <person name="Rousvoal S."/>
            <person name="Samanta M."/>
            <person name="Samson G."/>
            <person name="Schroeder D.C."/>
            <person name="Segurens B."/>
            <person name="Strittmatter M."/>
            <person name="Tonon T."/>
            <person name="Tregear J.W."/>
            <person name="Valentin K."/>
            <person name="von Dassow P."/>
            <person name="Yamagishi T."/>
            <person name="Van de Peer Y."/>
            <person name="Wincker P."/>
        </authorList>
    </citation>
    <scope>NUCLEOTIDE SEQUENCE [LARGE SCALE GENOMIC DNA]</scope>
    <source>
        <strain evidence="13">Ec32 / CCAP1310/4</strain>
    </source>
</reference>
<dbReference type="SMART" id="SM01311">
    <property type="entry name" value="RPOL_N"/>
    <property type="match status" value="1"/>
</dbReference>
<gene>
    <name evidence="12" type="ORF">Esi_0208_0042</name>
</gene>
<dbReference type="EC" id="2.7.7.6" evidence="2 9"/>
<evidence type="ECO:0000256" key="1">
    <source>
        <dbReference type="ARBA" id="ARBA00009493"/>
    </source>
</evidence>
<dbReference type="InterPro" id="IPR046950">
    <property type="entry name" value="DNA-dir_Rpol_C_phage-type"/>
</dbReference>
<dbReference type="PROSITE" id="PS00489">
    <property type="entry name" value="RNA_POL_PHAGE_2"/>
    <property type="match status" value="1"/>
</dbReference>
<feature type="domain" description="DNA-directed RNA polymerase N-terminal" evidence="11">
    <location>
        <begin position="286"/>
        <end position="610"/>
    </location>
</feature>
<keyword evidence="3 9" id="KW-0240">DNA-directed RNA polymerase</keyword>
<feature type="region of interest" description="Disordered" evidence="10">
    <location>
        <begin position="154"/>
        <end position="220"/>
    </location>
</feature>
<organism evidence="12 13">
    <name type="scientific">Ectocarpus siliculosus</name>
    <name type="common">Brown alga</name>
    <name type="synonym">Conferva siliculosa</name>
    <dbReference type="NCBI Taxonomy" id="2880"/>
    <lineage>
        <taxon>Eukaryota</taxon>
        <taxon>Sar</taxon>
        <taxon>Stramenopiles</taxon>
        <taxon>Ochrophyta</taxon>
        <taxon>PX clade</taxon>
        <taxon>Phaeophyceae</taxon>
        <taxon>Ectocarpales</taxon>
        <taxon>Ectocarpaceae</taxon>
        <taxon>Ectocarpus</taxon>
    </lineage>
</organism>
<proteinExistence type="inferred from homology"/>
<dbReference type="STRING" id="2880.D7FQU5"/>
<keyword evidence="7 9" id="KW-0804">Transcription</keyword>
<dbReference type="EMBL" id="FN648385">
    <property type="protein sequence ID" value="CBJ30655.1"/>
    <property type="molecule type" value="Genomic_DNA"/>
</dbReference>
<dbReference type="FunFam" id="1.10.287.280:FF:000001">
    <property type="entry name" value="DNA-directed RNA polymerase"/>
    <property type="match status" value="1"/>
</dbReference>
<dbReference type="PROSITE" id="PS00900">
    <property type="entry name" value="RNA_POL_PHAGE_1"/>
    <property type="match status" value="1"/>
</dbReference>
<dbReference type="eggNOG" id="KOG1038">
    <property type="taxonomic scope" value="Eukaryota"/>
</dbReference>
<dbReference type="GO" id="GO:0003677">
    <property type="term" value="F:DNA binding"/>
    <property type="evidence" value="ECO:0007669"/>
    <property type="project" value="InterPro"/>
</dbReference>
<keyword evidence="4 9" id="KW-0808">Transferase</keyword>
<dbReference type="PANTHER" id="PTHR10102">
    <property type="entry name" value="DNA-DIRECTED RNA POLYMERASE, MITOCHONDRIAL"/>
    <property type="match status" value="1"/>
</dbReference>
<dbReference type="GO" id="GO:0006390">
    <property type="term" value="P:mitochondrial transcription"/>
    <property type="evidence" value="ECO:0007669"/>
    <property type="project" value="TreeGrafter"/>
</dbReference>
<evidence type="ECO:0000256" key="5">
    <source>
        <dbReference type="ARBA" id="ARBA00022695"/>
    </source>
</evidence>
<comment type="function">
    <text evidence="9">DNA-dependent RNA polymerase catalyzes the transcription of DNA into RNA using the four ribonucleoside triphosphates as substrates.</text>
</comment>
<sequence length="1167" mass="128821">MHTVGARLRARAASLSGERSRVRRRCFSVFGDGPTAQSVPPRPSRREKPGSTSTSTGATVTAIRRSSNINQSREAASSLDHAEAEGGRRVLAMTDADFPRVLNGPAPGYAEDALGRLLLGNLPAGAARAGARRGALETAPAVAKEEAGRSVDCRIGEESGGVGGTAKLESTTPLAGPAGLEGHVGAALSEGFSWESEEEEEEDQAPGLATSNPDDQANGYANDQTAILRCPPQEAFSSAAASGADVVYEEEDDFVDPLMEIPQAVDRGDKGEDKDEVELPYSTLYQMQLDREDQSHQEACEKYGKMVKELMTMGKGTQMKPIERLLTTWYPALKESIEREQEAVWANVTDDNKGTVKTSGSFGGRGTYGAFLVMLKADKQAVLVMHEVVNLILASGNKGVSTVRACTRVAELVQAEVNLMRMKKDGKKGQRVQVSSLRHVREVNKQAQDALDMLEDTHWPIGAQVKLGAALIKLLIETACWTYDKESGVVTAWDKGGAERGGGERDTEGFPMPKAAFVHDIIKGKNSRKGSLTMAPEIFSKMVDEDISRLATPRFVPMLVPPLDWIKPNRGGFLRLRAQIMRTKGEAAQKHALRRADLRQVYKALNCLGKVRWRINGHVLDTVMVCLRDKIAVGDLPVIKDLPLPPRPDGVTVDRLGRLRAPVQGEHEDEEVFKERRQKHYAYKRLLEKTKQKNANMHSLRCDMKIKVDIAQEFRDHVIYFPYNMDFRGRTYPIPPNLNILGSDFSRGVLVFDEAKPLGEKGLYWLKVHLANLYGEDKVSFDDRVAFVEKHMDESWREVRDSALRPLEGECWWKDADSPWQCLAVCADLTAALDSPDPARYLSRLPVHQDGSCNGLQHYAALGLDANGGAQVNLSPSPEPQDVYSGVCDVVKKKVALEASTVPPEGASVVDLANHEIAKMVDGLIDRKVVKQTVMTSVYGVTFVGARAQIQNVLGDKMIGHTDESGVPSAEVEENVYKASAYVAKHTMTVLEELFTEARNTMDWLKAVSQLVAKEDQPMSWITPLGLPVLQPYRRTDTYQVQTLLQGVHIREDSDKLPVAVKRQTTAFPPNFVHSLDSTHMMMTAIEMDKVGVPFAAVHDSYWVHAGNVDVMNDKLRQCFVDLYSGPILEDLHDSLRMRYPTIDFPPIPERGTLVLDSVKDSKYFFN</sequence>
<comment type="catalytic activity">
    <reaction evidence="8 9">
        <text>RNA(n) + a ribonucleoside 5'-triphosphate = RNA(n+1) + diphosphate</text>
        <dbReference type="Rhea" id="RHEA:21248"/>
        <dbReference type="Rhea" id="RHEA-COMP:14527"/>
        <dbReference type="Rhea" id="RHEA-COMP:17342"/>
        <dbReference type="ChEBI" id="CHEBI:33019"/>
        <dbReference type="ChEBI" id="CHEBI:61557"/>
        <dbReference type="ChEBI" id="CHEBI:140395"/>
        <dbReference type="EC" id="2.7.7.6"/>
    </reaction>
</comment>
<comment type="similarity">
    <text evidence="1 9">Belongs to the phage and mitochondrial RNA polymerase family.</text>
</comment>
<dbReference type="EMBL" id="FN649744">
    <property type="protein sequence ID" value="CBJ30655.1"/>
    <property type="molecule type" value="Genomic_DNA"/>
</dbReference>
<dbReference type="Pfam" id="PF14700">
    <property type="entry name" value="RPOL_N"/>
    <property type="match status" value="1"/>
</dbReference>
<name>D7FQU5_ECTSI</name>
<dbReference type="InterPro" id="IPR037159">
    <property type="entry name" value="RNA_POL_N_sf"/>
</dbReference>
<evidence type="ECO:0000256" key="8">
    <source>
        <dbReference type="ARBA" id="ARBA00048552"/>
    </source>
</evidence>
<feature type="compositionally biased region" description="Acidic residues" evidence="10">
    <location>
        <begin position="195"/>
        <end position="204"/>
    </location>
</feature>
<dbReference type="Gene3D" id="1.10.287.280">
    <property type="match status" value="1"/>
</dbReference>
<dbReference type="InParanoid" id="D7FQU5"/>
<accession>D7FQU5</accession>
<dbReference type="SUPFAM" id="SSF56672">
    <property type="entry name" value="DNA/RNA polymerases"/>
    <property type="match status" value="1"/>
</dbReference>
<dbReference type="Pfam" id="PF00940">
    <property type="entry name" value="RNA_pol"/>
    <property type="match status" value="1"/>
</dbReference>